<dbReference type="Pfam" id="PF20706">
    <property type="entry name" value="GT4-conflict"/>
    <property type="match status" value="1"/>
</dbReference>
<evidence type="ECO:0008006" key="3">
    <source>
        <dbReference type="Google" id="ProtNLM"/>
    </source>
</evidence>
<dbReference type="PROSITE" id="PS51257">
    <property type="entry name" value="PROKAR_LIPOPROTEIN"/>
    <property type="match status" value="1"/>
</dbReference>
<proteinExistence type="predicted"/>
<dbReference type="EMBL" id="CALNXI010006727">
    <property type="protein sequence ID" value="CAH3199167.1"/>
    <property type="molecule type" value="Genomic_DNA"/>
</dbReference>
<dbReference type="SUPFAM" id="SSF53756">
    <property type="entry name" value="UDP-Glycosyltransferase/glycogen phosphorylase"/>
    <property type="match status" value="1"/>
</dbReference>
<gene>
    <name evidence="1" type="ORF">PEVE_00038889</name>
</gene>
<evidence type="ECO:0000313" key="2">
    <source>
        <dbReference type="Proteomes" id="UP001159427"/>
    </source>
</evidence>
<comment type="caution">
    <text evidence="1">The sequence shown here is derived from an EMBL/GenBank/DDBJ whole genome shotgun (WGS) entry which is preliminary data.</text>
</comment>
<protein>
    <recommendedName>
        <fullName evidence="3">Glycosyl transferase family 1 domain-containing protein</fullName>
    </recommendedName>
</protein>
<organism evidence="1 2">
    <name type="scientific">Porites evermanni</name>
    <dbReference type="NCBI Taxonomy" id="104178"/>
    <lineage>
        <taxon>Eukaryota</taxon>
        <taxon>Metazoa</taxon>
        <taxon>Cnidaria</taxon>
        <taxon>Anthozoa</taxon>
        <taxon>Hexacorallia</taxon>
        <taxon>Scleractinia</taxon>
        <taxon>Fungiina</taxon>
        <taxon>Poritidae</taxon>
        <taxon>Porites</taxon>
    </lineage>
</organism>
<feature type="non-terminal residue" evidence="1">
    <location>
        <position position="102"/>
    </location>
</feature>
<reference evidence="1 2" key="1">
    <citation type="submission" date="2022-05" db="EMBL/GenBank/DDBJ databases">
        <authorList>
            <consortium name="Genoscope - CEA"/>
            <person name="William W."/>
        </authorList>
    </citation>
    <scope>NUCLEOTIDE SEQUENCE [LARGE SCALE GENOMIC DNA]</scope>
</reference>
<sequence length="102" mass="11359">MPSKSEGFGLVALEALSAGLPILVGCKSGFAKTLENVPNGYSCIVNSDDPAEWAKAIEAVRVRHRMRLEEIKELRASYGEMYSWKEQCEALVNRLWEMSHGT</sequence>
<dbReference type="Gene3D" id="3.40.50.2000">
    <property type="entry name" value="Glycogen Phosphorylase B"/>
    <property type="match status" value="1"/>
</dbReference>
<keyword evidence="2" id="KW-1185">Reference proteome</keyword>
<evidence type="ECO:0000313" key="1">
    <source>
        <dbReference type="EMBL" id="CAH3199167.1"/>
    </source>
</evidence>
<accession>A0ABN8T4C6</accession>
<dbReference type="Proteomes" id="UP001159427">
    <property type="component" value="Unassembled WGS sequence"/>
</dbReference>
<name>A0ABN8T4C6_9CNID</name>